<sequence>MKKYLQIMKGQEVMICILAALISSTSRGVISVIDRYQMGYRNGNLFVVNFINNILATGLATIILIVLQHFISLKFLLRPQQWGRIFIYALLVQLVAYGYSYLYRHLPLIDAVISGKLSDIFIPLALALTTSYFSFKQYSISLISTLIVGLLAFSPRTQKIEFKTWIKGILVIVPLLTLQSAFSPILVSDIHGIPELMGFTIITIYLRLLISFVSLFTTSKNFLTNSGSIKIVKPVVIAYALRAVLTIAAQIAFTIATSSKTSGIAWVLLNMTSLYGVVFGSWILKEKIGKFDVLVLLVVTLMTLLTK</sequence>
<organism evidence="2 3">
    <name type="scientific">Ligilactobacillus araffinosus DSM 20653</name>
    <dbReference type="NCBI Taxonomy" id="1423820"/>
    <lineage>
        <taxon>Bacteria</taxon>
        <taxon>Bacillati</taxon>
        <taxon>Bacillota</taxon>
        <taxon>Bacilli</taxon>
        <taxon>Lactobacillales</taxon>
        <taxon>Lactobacillaceae</taxon>
        <taxon>Ligilactobacillus</taxon>
    </lineage>
</organism>
<feature type="transmembrane region" description="Helical" evidence="1">
    <location>
        <begin position="50"/>
        <end position="73"/>
    </location>
</feature>
<accession>A0A0R1ZK15</accession>
<evidence type="ECO:0000313" key="3">
    <source>
        <dbReference type="Proteomes" id="UP000051291"/>
    </source>
</evidence>
<proteinExistence type="predicted"/>
<dbReference type="EMBL" id="AYYZ01000029">
    <property type="protein sequence ID" value="KRM52057.1"/>
    <property type="molecule type" value="Genomic_DNA"/>
</dbReference>
<reference evidence="2 3" key="1">
    <citation type="journal article" date="2015" name="Genome Announc.">
        <title>Expanding the biotechnology potential of lactobacilli through comparative genomics of 213 strains and associated genera.</title>
        <authorList>
            <person name="Sun Z."/>
            <person name="Harris H.M."/>
            <person name="McCann A."/>
            <person name="Guo C."/>
            <person name="Argimon S."/>
            <person name="Zhang W."/>
            <person name="Yang X."/>
            <person name="Jeffery I.B."/>
            <person name="Cooney J.C."/>
            <person name="Kagawa T.F."/>
            <person name="Liu W."/>
            <person name="Song Y."/>
            <person name="Salvetti E."/>
            <person name="Wrobel A."/>
            <person name="Rasinkangas P."/>
            <person name="Parkhill J."/>
            <person name="Rea M.C."/>
            <person name="O'Sullivan O."/>
            <person name="Ritari J."/>
            <person name="Douillard F.P."/>
            <person name="Paul Ross R."/>
            <person name="Yang R."/>
            <person name="Briner A.E."/>
            <person name="Felis G.E."/>
            <person name="de Vos W.M."/>
            <person name="Barrangou R."/>
            <person name="Klaenhammer T.R."/>
            <person name="Caufield P.W."/>
            <person name="Cui Y."/>
            <person name="Zhang H."/>
            <person name="O'Toole P.W."/>
        </authorList>
    </citation>
    <scope>NUCLEOTIDE SEQUENCE [LARGE SCALE GENOMIC DNA]</scope>
    <source>
        <strain evidence="2 3">DSM 20653</strain>
    </source>
</reference>
<feature type="transmembrane region" description="Helical" evidence="1">
    <location>
        <begin position="85"/>
        <end position="102"/>
    </location>
</feature>
<keyword evidence="1" id="KW-1133">Transmembrane helix</keyword>
<name>A0A0R1ZK15_9LACO</name>
<protein>
    <recommendedName>
        <fullName evidence="4">EamA domain-containing protein</fullName>
    </recommendedName>
</protein>
<feature type="transmembrane region" description="Helical" evidence="1">
    <location>
        <begin position="135"/>
        <end position="153"/>
    </location>
</feature>
<dbReference type="Proteomes" id="UP000051291">
    <property type="component" value="Unassembled WGS sequence"/>
</dbReference>
<keyword evidence="3" id="KW-1185">Reference proteome</keyword>
<comment type="caution">
    <text evidence="2">The sequence shown here is derived from an EMBL/GenBank/DDBJ whole genome shotgun (WGS) entry which is preliminary data.</text>
</comment>
<gene>
    <name evidence="2" type="ORF">FC64_GL001254</name>
</gene>
<dbReference type="PATRIC" id="fig|1423820.4.peg.1280"/>
<dbReference type="AlphaFoldDB" id="A0A0R1ZK15"/>
<dbReference type="RefSeq" id="WP_057907071.1">
    <property type="nucleotide sequence ID" value="NZ_AYYZ01000029.1"/>
</dbReference>
<feature type="transmembrane region" description="Helical" evidence="1">
    <location>
        <begin position="165"/>
        <end position="185"/>
    </location>
</feature>
<keyword evidence="1" id="KW-0812">Transmembrane</keyword>
<feature type="transmembrane region" description="Helical" evidence="1">
    <location>
        <begin position="236"/>
        <end position="257"/>
    </location>
</feature>
<evidence type="ECO:0008006" key="4">
    <source>
        <dbReference type="Google" id="ProtNLM"/>
    </source>
</evidence>
<feature type="transmembrane region" description="Helical" evidence="1">
    <location>
        <begin position="263"/>
        <end position="284"/>
    </location>
</feature>
<evidence type="ECO:0000256" key="1">
    <source>
        <dbReference type="SAM" id="Phobius"/>
    </source>
</evidence>
<evidence type="ECO:0000313" key="2">
    <source>
        <dbReference type="EMBL" id="KRM52057.1"/>
    </source>
</evidence>
<feature type="transmembrane region" description="Helical" evidence="1">
    <location>
        <begin position="197"/>
        <end position="216"/>
    </location>
</feature>
<keyword evidence="1" id="KW-0472">Membrane</keyword>